<reference evidence="2 4" key="2">
    <citation type="journal article" date="2014" name="BMC Genomics">
        <title>An improved genome release (version Mt4.0) for the model legume Medicago truncatula.</title>
        <authorList>
            <person name="Tang H."/>
            <person name="Krishnakumar V."/>
            <person name="Bidwell S."/>
            <person name="Rosen B."/>
            <person name="Chan A."/>
            <person name="Zhou S."/>
            <person name="Gentzbittel L."/>
            <person name="Childs K.L."/>
            <person name="Yandell M."/>
            <person name="Gundlach H."/>
            <person name="Mayer K.F."/>
            <person name="Schwartz D.C."/>
            <person name="Town C.D."/>
        </authorList>
    </citation>
    <scope>GENOME REANNOTATION</scope>
    <source>
        <strain evidence="3 4">cv. Jemalong A17</strain>
    </source>
</reference>
<gene>
    <name evidence="2" type="ordered locus">MTR_3g060260</name>
</gene>
<reference evidence="3" key="3">
    <citation type="submission" date="2015-04" db="UniProtKB">
        <authorList>
            <consortium name="EnsemblPlants"/>
        </authorList>
    </citation>
    <scope>IDENTIFICATION</scope>
    <source>
        <strain evidence="3">cv. Jemalong A17</strain>
    </source>
</reference>
<dbReference type="Proteomes" id="UP000002051">
    <property type="component" value="Chromosome 3"/>
</dbReference>
<dbReference type="EMBL" id="CM001219">
    <property type="protein sequence ID" value="AES70603.1"/>
    <property type="molecule type" value="Genomic_DNA"/>
</dbReference>
<protein>
    <submittedName>
        <fullName evidence="2 3">Uncharacterized protein</fullName>
    </submittedName>
</protein>
<name>G7IV15_MEDTR</name>
<dbReference type="EnsemblPlants" id="AES70603">
    <property type="protein sequence ID" value="AES70603"/>
    <property type="gene ID" value="MTR_3g060260"/>
</dbReference>
<organism evidence="2 4">
    <name type="scientific">Medicago truncatula</name>
    <name type="common">Barrel medic</name>
    <name type="synonym">Medicago tribuloides</name>
    <dbReference type="NCBI Taxonomy" id="3880"/>
    <lineage>
        <taxon>Eukaryota</taxon>
        <taxon>Viridiplantae</taxon>
        <taxon>Streptophyta</taxon>
        <taxon>Embryophyta</taxon>
        <taxon>Tracheophyta</taxon>
        <taxon>Spermatophyta</taxon>
        <taxon>Magnoliopsida</taxon>
        <taxon>eudicotyledons</taxon>
        <taxon>Gunneridae</taxon>
        <taxon>Pentapetalae</taxon>
        <taxon>rosids</taxon>
        <taxon>fabids</taxon>
        <taxon>Fabales</taxon>
        <taxon>Fabaceae</taxon>
        <taxon>Papilionoideae</taxon>
        <taxon>50 kb inversion clade</taxon>
        <taxon>NPAAA clade</taxon>
        <taxon>Hologalegina</taxon>
        <taxon>IRL clade</taxon>
        <taxon>Trifolieae</taxon>
        <taxon>Medicago</taxon>
    </lineage>
</organism>
<reference evidence="2 4" key="1">
    <citation type="journal article" date="2011" name="Nature">
        <title>The Medicago genome provides insight into the evolution of rhizobial symbioses.</title>
        <authorList>
            <person name="Young N.D."/>
            <person name="Debelle F."/>
            <person name="Oldroyd G.E."/>
            <person name="Geurts R."/>
            <person name="Cannon S.B."/>
            <person name="Udvardi M.K."/>
            <person name="Benedito V.A."/>
            <person name="Mayer K.F."/>
            <person name="Gouzy J."/>
            <person name="Schoof H."/>
            <person name="Van de Peer Y."/>
            <person name="Proost S."/>
            <person name="Cook D.R."/>
            <person name="Meyers B.C."/>
            <person name="Spannagl M."/>
            <person name="Cheung F."/>
            <person name="De Mita S."/>
            <person name="Krishnakumar V."/>
            <person name="Gundlach H."/>
            <person name="Zhou S."/>
            <person name="Mudge J."/>
            <person name="Bharti A.K."/>
            <person name="Murray J.D."/>
            <person name="Naoumkina M.A."/>
            <person name="Rosen B."/>
            <person name="Silverstein K.A."/>
            <person name="Tang H."/>
            <person name="Rombauts S."/>
            <person name="Zhao P.X."/>
            <person name="Zhou P."/>
            <person name="Barbe V."/>
            <person name="Bardou P."/>
            <person name="Bechner M."/>
            <person name="Bellec A."/>
            <person name="Berger A."/>
            <person name="Berges H."/>
            <person name="Bidwell S."/>
            <person name="Bisseling T."/>
            <person name="Choisne N."/>
            <person name="Couloux A."/>
            <person name="Denny R."/>
            <person name="Deshpande S."/>
            <person name="Dai X."/>
            <person name="Doyle J.J."/>
            <person name="Dudez A.M."/>
            <person name="Farmer A.D."/>
            <person name="Fouteau S."/>
            <person name="Franken C."/>
            <person name="Gibelin C."/>
            <person name="Gish J."/>
            <person name="Goldstein S."/>
            <person name="Gonzalez A.J."/>
            <person name="Green P.J."/>
            <person name="Hallab A."/>
            <person name="Hartog M."/>
            <person name="Hua A."/>
            <person name="Humphray S.J."/>
            <person name="Jeong D.H."/>
            <person name="Jing Y."/>
            <person name="Jocker A."/>
            <person name="Kenton S.M."/>
            <person name="Kim D.J."/>
            <person name="Klee K."/>
            <person name="Lai H."/>
            <person name="Lang C."/>
            <person name="Lin S."/>
            <person name="Macmil S.L."/>
            <person name="Magdelenat G."/>
            <person name="Matthews L."/>
            <person name="McCorrison J."/>
            <person name="Monaghan E.L."/>
            <person name="Mun J.H."/>
            <person name="Najar F.Z."/>
            <person name="Nicholson C."/>
            <person name="Noirot C."/>
            <person name="O'Bleness M."/>
            <person name="Paule C.R."/>
            <person name="Poulain J."/>
            <person name="Prion F."/>
            <person name="Qin B."/>
            <person name="Qu C."/>
            <person name="Retzel E.F."/>
            <person name="Riddle C."/>
            <person name="Sallet E."/>
            <person name="Samain S."/>
            <person name="Samson N."/>
            <person name="Sanders I."/>
            <person name="Saurat O."/>
            <person name="Scarpelli C."/>
            <person name="Schiex T."/>
            <person name="Segurens B."/>
            <person name="Severin A.J."/>
            <person name="Sherrier D.J."/>
            <person name="Shi R."/>
            <person name="Sims S."/>
            <person name="Singer S.R."/>
            <person name="Sinharoy S."/>
            <person name="Sterck L."/>
            <person name="Viollet A."/>
            <person name="Wang B.B."/>
            <person name="Wang K."/>
            <person name="Wang M."/>
            <person name="Wang X."/>
            <person name="Warfsmann J."/>
            <person name="Weissenbach J."/>
            <person name="White D.D."/>
            <person name="White J.D."/>
            <person name="Wiley G.B."/>
            <person name="Wincker P."/>
            <person name="Xing Y."/>
            <person name="Yang L."/>
            <person name="Yao Z."/>
            <person name="Ying F."/>
            <person name="Zhai J."/>
            <person name="Zhou L."/>
            <person name="Zuber A."/>
            <person name="Denarie J."/>
            <person name="Dixon R.A."/>
            <person name="May G.D."/>
            <person name="Schwartz D.C."/>
            <person name="Rogers J."/>
            <person name="Quetier F."/>
            <person name="Town C.D."/>
            <person name="Roe B.A."/>
        </authorList>
    </citation>
    <scope>NUCLEOTIDE SEQUENCE [LARGE SCALE GENOMIC DNA]</scope>
    <source>
        <strain evidence="2">A17</strain>
        <strain evidence="3 4">cv. Jemalong A17</strain>
    </source>
</reference>
<accession>G7IV15</accession>
<feature type="compositionally biased region" description="Basic and acidic residues" evidence="1">
    <location>
        <begin position="74"/>
        <end position="94"/>
    </location>
</feature>
<dbReference type="AlphaFoldDB" id="G7IV15"/>
<dbReference type="PaxDb" id="3880-AES70603"/>
<keyword evidence="4" id="KW-1185">Reference proteome</keyword>
<evidence type="ECO:0000313" key="4">
    <source>
        <dbReference type="Proteomes" id="UP000002051"/>
    </source>
</evidence>
<sequence length="180" mass="20568">MVDFQQLEEGNVQVDSAIQSHSFAAVISHRCPIITQDLEVIHQTLVVYKDVDEEGFTNVVSKSNRKKQKGYQTRSKESDCSGKEQSREKKDKDTSSYPGSFHNTEVVQSPLHFQGDFTIITKITTAQYFLSMRLHKKCSSTHARVFQCSSTKQETSNAQARRQETSNQTKIQRIEFELNT</sequence>
<evidence type="ECO:0000256" key="1">
    <source>
        <dbReference type="SAM" id="MobiDB-lite"/>
    </source>
</evidence>
<evidence type="ECO:0000313" key="2">
    <source>
        <dbReference type="EMBL" id="AES70603.1"/>
    </source>
</evidence>
<evidence type="ECO:0000313" key="3">
    <source>
        <dbReference type="EnsemblPlants" id="AES70603"/>
    </source>
</evidence>
<proteinExistence type="predicted"/>
<feature type="region of interest" description="Disordered" evidence="1">
    <location>
        <begin position="63"/>
        <end position="101"/>
    </location>
</feature>
<dbReference type="HOGENOM" id="CLU_1498459_0_0_1"/>